<accession>A0A917TUW7</accession>
<feature type="signal peptide" evidence="6">
    <location>
        <begin position="1"/>
        <end position="27"/>
    </location>
</feature>
<dbReference type="InterPro" id="IPR006146">
    <property type="entry name" value="5'-Nucleotdase_CS"/>
</dbReference>
<dbReference type="SUPFAM" id="SSF56300">
    <property type="entry name" value="Metallo-dependent phosphatases"/>
    <property type="match status" value="2"/>
</dbReference>
<evidence type="ECO:0000256" key="3">
    <source>
        <dbReference type="ARBA" id="ARBA00022525"/>
    </source>
</evidence>
<keyword evidence="2" id="KW-0134">Cell wall</keyword>
<keyword evidence="4 6" id="KW-0732">Signal</keyword>
<evidence type="ECO:0000259" key="8">
    <source>
        <dbReference type="Pfam" id="PF02872"/>
    </source>
</evidence>
<dbReference type="InterPro" id="IPR036907">
    <property type="entry name" value="5'-Nucleotdase_C_sf"/>
</dbReference>
<dbReference type="PRINTS" id="PR01607">
    <property type="entry name" value="APYRASEFAMLY"/>
</dbReference>
<evidence type="ECO:0000256" key="1">
    <source>
        <dbReference type="ARBA" id="ARBA00004168"/>
    </source>
</evidence>
<reference evidence="9" key="1">
    <citation type="journal article" date="2014" name="Int. J. Syst. Evol. Microbiol.">
        <title>Complete genome sequence of Corynebacterium casei LMG S-19264T (=DSM 44701T), isolated from a smear-ripened cheese.</title>
        <authorList>
            <consortium name="US DOE Joint Genome Institute (JGI-PGF)"/>
            <person name="Walter F."/>
            <person name="Albersmeier A."/>
            <person name="Kalinowski J."/>
            <person name="Ruckert C."/>
        </authorList>
    </citation>
    <scope>NUCLEOTIDE SEQUENCE</scope>
    <source>
        <strain evidence="9">CGMCC 1.6333</strain>
    </source>
</reference>
<evidence type="ECO:0000256" key="4">
    <source>
        <dbReference type="ARBA" id="ARBA00022729"/>
    </source>
</evidence>
<keyword evidence="10" id="KW-1185">Reference proteome</keyword>
<comment type="caution">
    <text evidence="9">The sequence shown here is derived from an EMBL/GenBank/DDBJ whole genome shotgun (WGS) entry which is preliminary data.</text>
</comment>
<evidence type="ECO:0000259" key="7">
    <source>
        <dbReference type="Pfam" id="PF00149"/>
    </source>
</evidence>
<dbReference type="GO" id="GO:0046872">
    <property type="term" value="F:metal ion binding"/>
    <property type="evidence" value="ECO:0007669"/>
    <property type="project" value="InterPro"/>
</dbReference>
<evidence type="ECO:0000313" key="9">
    <source>
        <dbReference type="EMBL" id="GGM38619.1"/>
    </source>
</evidence>
<dbReference type="InterPro" id="IPR029052">
    <property type="entry name" value="Metallo-depent_PP-like"/>
</dbReference>
<feature type="domain" description="Calcineurin-like phosphoesterase" evidence="7">
    <location>
        <begin position="552"/>
        <end position="796"/>
    </location>
</feature>
<dbReference type="FunFam" id="3.60.21.10:FF:000052">
    <property type="entry name" value="Endonuclease YhcR"/>
    <property type="match status" value="1"/>
</dbReference>
<dbReference type="GO" id="GO:0000166">
    <property type="term" value="F:nucleotide binding"/>
    <property type="evidence" value="ECO:0007669"/>
    <property type="project" value="InterPro"/>
</dbReference>
<comment type="subcellular location">
    <subcellularLocation>
        <location evidence="1">Secreted</location>
        <location evidence="1">Cell wall</location>
        <topology evidence="1">Peptidoglycan-anchor</topology>
    </subcellularLocation>
</comment>
<dbReference type="Gene3D" id="3.90.780.10">
    <property type="entry name" value="5'-Nucleotidase, C-terminal domain"/>
    <property type="match status" value="1"/>
</dbReference>
<name>A0A917TUW7_9BACI</name>
<dbReference type="SUPFAM" id="SSF55816">
    <property type="entry name" value="5'-nucleotidase (syn. UDP-sugar hydrolase), C-terminal domain"/>
    <property type="match status" value="1"/>
</dbReference>
<dbReference type="InterPro" id="IPR006179">
    <property type="entry name" value="5_nucleotidase/apyrase"/>
</dbReference>
<evidence type="ECO:0000313" key="10">
    <source>
        <dbReference type="Proteomes" id="UP000618460"/>
    </source>
</evidence>
<dbReference type="GO" id="GO:0009166">
    <property type="term" value="P:nucleotide catabolic process"/>
    <property type="evidence" value="ECO:0007669"/>
    <property type="project" value="InterPro"/>
</dbReference>
<gene>
    <name evidence="9" type="ORF">GCM10011351_25930</name>
</gene>
<evidence type="ECO:0000256" key="2">
    <source>
        <dbReference type="ARBA" id="ARBA00022512"/>
    </source>
</evidence>
<dbReference type="RefSeq" id="WP_117156477.1">
    <property type="nucleotide sequence ID" value="NZ_BMLG01000018.1"/>
</dbReference>
<dbReference type="EMBL" id="BMLG01000018">
    <property type="protein sequence ID" value="GGM38619.1"/>
    <property type="molecule type" value="Genomic_DNA"/>
</dbReference>
<dbReference type="InterPro" id="IPR008334">
    <property type="entry name" value="5'-Nucleotdase_C"/>
</dbReference>
<keyword evidence="3" id="KW-0964">Secreted</keyword>
<reference evidence="9" key="2">
    <citation type="submission" date="2020-09" db="EMBL/GenBank/DDBJ databases">
        <authorList>
            <person name="Sun Q."/>
            <person name="Zhou Y."/>
        </authorList>
    </citation>
    <scope>NUCLEOTIDE SEQUENCE</scope>
    <source>
        <strain evidence="9">CGMCC 1.6333</strain>
    </source>
</reference>
<dbReference type="Proteomes" id="UP000618460">
    <property type="component" value="Unassembled WGS sequence"/>
</dbReference>
<proteinExistence type="predicted"/>
<feature type="domain" description="Calcineurin-like phosphoesterase" evidence="7">
    <location>
        <begin position="46"/>
        <end position="280"/>
    </location>
</feature>
<evidence type="ECO:0000256" key="6">
    <source>
        <dbReference type="SAM" id="SignalP"/>
    </source>
</evidence>
<dbReference type="Pfam" id="PF00149">
    <property type="entry name" value="Metallophos"/>
    <property type="match status" value="2"/>
</dbReference>
<feature type="domain" description="5'-Nucleotidase C-terminal" evidence="8">
    <location>
        <begin position="356"/>
        <end position="496"/>
    </location>
</feature>
<dbReference type="PANTHER" id="PTHR11575:SF24">
    <property type="entry name" value="5'-NUCLEOTIDASE"/>
    <property type="match status" value="1"/>
</dbReference>
<dbReference type="Gene3D" id="3.60.21.10">
    <property type="match status" value="2"/>
</dbReference>
<dbReference type="PROSITE" id="PS00786">
    <property type="entry name" value="5_NUCLEOTIDASE_2"/>
    <property type="match status" value="1"/>
</dbReference>
<protein>
    <recommendedName>
        <fullName evidence="11">2',3'-cyclic-nucleotide 2'-phosphodiesterase</fullName>
    </recommendedName>
</protein>
<dbReference type="AlphaFoldDB" id="A0A917TUW7"/>
<dbReference type="GO" id="GO:0030288">
    <property type="term" value="C:outer membrane-bounded periplasmic space"/>
    <property type="evidence" value="ECO:0007669"/>
    <property type="project" value="TreeGrafter"/>
</dbReference>
<dbReference type="OrthoDB" id="9775118at2"/>
<dbReference type="PANTHER" id="PTHR11575">
    <property type="entry name" value="5'-NUCLEOTIDASE-RELATED"/>
    <property type="match status" value="1"/>
</dbReference>
<evidence type="ECO:0000256" key="5">
    <source>
        <dbReference type="ARBA" id="ARBA00023088"/>
    </source>
</evidence>
<dbReference type="GO" id="GO:0008768">
    <property type="term" value="F:UDP-sugar diphosphatase activity"/>
    <property type="evidence" value="ECO:0007669"/>
    <property type="project" value="TreeGrafter"/>
</dbReference>
<sequence length="808" mass="88486">MRKRVREKGKRFVSVALVSLLSLGAIATPFSTDSVQAESDNVEVQILGVNDLHGFIDYEDEFDYDGDGTEERLGGLDNMTTMMRDREAEVDNSLIVHAGDMIGGSPLVSAAFQDEPVVEIMNAMGFDIGTVGNHEFDEGIAELKRMIDGGDHPDGLEGYEGMNFPMIAANVYDTSTGELILDPYYIQEVEGQKIGFIGVATTETPQMIVQTGNENLKVTNEVEAINDSVAELTDQGIESIIVLAHNPVTQSGGPEGESDAAYIAENVDDAVDVIFGAHNHNIVDRVVDNKLIVQAFDYGQAFSDVDISIDPNTGDIVEKVAEIVFVDRDEVTPDAEVQSIIAKYNDLVEEVKGEVVGEAATDIEGGYAGRGEVGDNALGNLIADGMKVSMDADIAMMNGGGIRNDLAAGQVTFGDLFDIQPFGNTLVKFELTGSEIRELMNAQFSSYGPDYSISGFKYTWNYEAQAIVDMMNEDGTPFDEDKTYSIVVNNYMFGGKVKDFYDGPGEIGPVDVDVTAEYVKELSKDGAFTYEAEGRISEVDEYPAEDQDVVNLRIMQTTDIHANVMDYDYYQGEFTSDFGLAKTATLIKNAQAEEQNSLLFDNGDLIQGSPMGDYMAKEHDWSEGDLHPVHQAMNLLDYDAGNYGNHEFNYGLDYLKKSMEGSAFPYVNANVFVDDGDDNPDNDENFFDPYTILDRTVVDEDGEEHTIKVGVIGFVPPQISLWDKSHLEGKVITKGIVETAEKFVPQMKEDGADLVVAIAHSGLGEVNETGEMKENATYALTKVEGINTVLFGHAHVHFRVIVMQELKE</sequence>
<evidence type="ECO:0008006" key="11">
    <source>
        <dbReference type="Google" id="ProtNLM"/>
    </source>
</evidence>
<organism evidence="9 10">
    <name type="scientific">Paraliobacillus quinghaiensis</name>
    <dbReference type="NCBI Taxonomy" id="470815"/>
    <lineage>
        <taxon>Bacteria</taxon>
        <taxon>Bacillati</taxon>
        <taxon>Bacillota</taxon>
        <taxon>Bacilli</taxon>
        <taxon>Bacillales</taxon>
        <taxon>Bacillaceae</taxon>
        <taxon>Paraliobacillus</taxon>
    </lineage>
</organism>
<feature type="chain" id="PRO_5039323111" description="2',3'-cyclic-nucleotide 2'-phosphodiesterase" evidence="6">
    <location>
        <begin position="28"/>
        <end position="808"/>
    </location>
</feature>
<dbReference type="GO" id="GO:0008253">
    <property type="term" value="F:5'-nucleotidase activity"/>
    <property type="evidence" value="ECO:0007669"/>
    <property type="project" value="TreeGrafter"/>
</dbReference>
<dbReference type="InterPro" id="IPR004843">
    <property type="entry name" value="Calcineurin-like_PHP"/>
</dbReference>
<dbReference type="Pfam" id="PF02872">
    <property type="entry name" value="5_nucleotid_C"/>
    <property type="match status" value="1"/>
</dbReference>
<keyword evidence="5" id="KW-0572">Peptidoglycan-anchor</keyword>